<protein>
    <recommendedName>
        <fullName evidence="2">Curli production assembly/transport component CsgF</fullName>
    </recommendedName>
</protein>
<evidence type="ECO:0000256" key="4">
    <source>
        <dbReference type="SAM" id="MobiDB-lite"/>
    </source>
</evidence>
<feature type="chain" id="PRO_5032858900" description="Curli production assembly/transport component CsgF" evidence="5">
    <location>
        <begin position="27"/>
        <end position="120"/>
    </location>
</feature>
<comment type="function">
    <text evidence="1">May be involved in the biogenesis of curli organelles.</text>
</comment>
<keyword evidence="3 5" id="KW-0732">Signal</keyword>
<dbReference type="KEGG" id="poz:I0K15_19235"/>
<dbReference type="InterPro" id="IPR018893">
    <property type="entry name" value="T8SS_CsgF"/>
</dbReference>
<name>A0A7S9LSG4_9RHOB</name>
<feature type="compositionally biased region" description="Low complexity" evidence="4">
    <location>
        <begin position="91"/>
        <end position="113"/>
    </location>
</feature>
<evidence type="ECO:0000256" key="1">
    <source>
        <dbReference type="ARBA" id="ARBA00003989"/>
    </source>
</evidence>
<evidence type="ECO:0000256" key="2">
    <source>
        <dbReference type="ARBA" id="ARBA00014031"/>
    </source>
</evidence>
<evidence type="ECO:0000256" key="5">
    <source>
        <dbReference type="SAM" id="SignalP"/>
    </source>
</evidence>
<dbReference type="EMBL" id="CP064942">
    <property type="protein sequence ID" value="QPH53880.1"/>
    <property type="molecule type" value="Genomic_DNA"/>
</dbReference>
<sequence>MPMPSLPTRLFATSLALALAATTAAAGPIVYRPINPGFGGFSDNADYLIALADIQNRFRDNGGGGGGGVPQISFPPITIDLGGAGGGGGATTSAAPAPAASSAAAPTGSLGPAQIQQVQP</sequence>
<proteinExistence type="predicted"/>
<gene>
    <name evidence="6" type="ORF">I0K15_19235</name>
</gene>
<feature type="signal peptide" evidence="5">
    <location>
        <begin position="1"/>
        <end position="26"/>
    </location>
</feature>
<dbReference type="Proteomes" id="UP000594800">
    <property type="component" value="Chromosome"/>
</dbReference>
<evidence type="ECO:0000256" key="3">
    <source>
        <dbReference type="ARBA" id="ARBA00022729"/>
    </source>
</evidence>
<evidence type="ECO:0000313" key="7">
    <source>
        <dbReference type="Proteomes" id="UP000594800"/>
    </source>
</evidence>
<dbReference type="AlphaFoldDB" id="A0A7S9LSG4"/>
<organism evidence="6 7">
    <name type="scientific">Pontivivens ytuae</name>
    <dbReference type="NCBI Taxonomy" id="2789856"/>
    <lineage>
        <taxon>Bacteria</taxon>
        <taxon>Pseudomonadati</taxon>
        <taxon>Pseudomonadota</taxon>
        <taxon>Alphaproteobacteria</taxon>
        <taxon>Rhodobacterales</taxon>
        <taxon>Paracoccaceae</taxon>
        <taxon>Pontivivens</taxon>
    </lineage>
</organism>
<evidence type="ECO:0000313" key="6">
    <source>
        <dbReference type="EMBL" id="QPH53880.1"/>
    </source>
</evidence>
<keyword evidence="7" id="KW-1185">Reference proteome</keyword>
<feature type="region of interest" description="Disordered" evidence="4">
    <location>
        <begin position="83"/>
        <end position="120"/>
    </location>
</feature>
<dbReference type="RefSeq" id="WP_196103089.1">
    <property type="nucleotide sequence ID" value="NZ_CP064942.1"/>
</dbReference>
<reference evidence="6 7" key="1">
    <citation type="submission" date="2020-11" db="EMBL/GenBank/DDBJ databases">
        <title>Description of Pontivivens ytuae sp. nov. isolated from deep sea sediment of Mariana Trench.</title>
        <authorList>
            <person name="Wang Z."/>
            <person name="Sun Q.-L."/>
            <person name="Xu X.-D."/>
            <person name="Tang Y.-Z."/>
            <person name="Zhang J."/>
        </authorList>
    </citation>
    <scope>NUCLEOTIDE SEQUENCE [LARGE SCALE GENOMIC DNA]</scope>
    <source>
        <strain evidence="6 7">MT2928</strain>
    </source>
</reference>
<dbReference type="Pfam" id="PF10614">
    <property type="entry name" value="CsgF"/>
    <property type="match status" value="1"/>
</dbReference>
<accession>A0A7S9LSG4</accession>